<dbReference type="GO" id="GO:0016787">
    <property type="term" value="F:hydrolase activity"/>
    <property type="evidence" value="ECO:0007669"/>
    <property type="project" value="UniProtKB-KW"/>
</dbReference>
<evidence type="ECO:0000256" key="1">
    <source>
        <dbReference type="ARBA" id="ARBA00010830"/>
    </source>
</evidence>
<reference evidence="4 5" key="1">
    <citation type="submission" date="2012-06" db="EMBL/GenBank/DDBJ databases">
        <title>Complete sequence of plasmid 1 of Mycobacterium chubuense NBB4.</title>
        <authorList>
            <consortium name="US DOE Joint Genome Institute"/>
            <person name="Lucas S."/>
            <person name="Han J."/>
            <person name="Lapidus A."/>
            <person name="Cheng J.-F."/>
            <person name="Goodwin L."/>
            <person name="Pitluck S."/>
            <person name="Peters L."/>
            <person name="Mikhailova N."/>
            <person name="Teshima H."/>
            <person name="Detter J.C."/>
            <person name="Han C."/>
            <person name="Tapia R."/>
            <person name="Land M."/>
            <person name="Hauser L."/>
            <person name="Kyrpides N."/>
            <person name="Ivanova N."/>
            <person name="Pagani I."/>
            <person name="Mattes T."/>
            <person name="Holmes A."/>
            <person name="Rutledge P."/>
            <person name="Paulsen I."/>
            <person name="Coleman N."/>
            <person name="Woyke T."/>
        </authorList>
    </citation>
    <scope>NUCLEOTIDE SEQUENCE [LARGE SCALE GENOMIC DNA]</scope>
    <source>
        <strain evidence="4 5">NBB4</strain>
        <plasmid evidence="4 5">pMYCCH.01</plasmid>
    </source>
</reference>
<dbReference type="CDD" id="cd13925">
    <property type="entry name" value="RPF"/>
    <property type="match status" value="1"/>
</dbReference>
<accession>I4BSV6</accession>
<dbReference type="HOGENOM" id="CLU_123842_0_0_11"/>
<dbReference type="RefSeq" id="WP_014805635.1">
    <property type="nucleotide sequence ID" value="NC_018022.1"/>
</dbReference>
<dbReference type="AlphaFoldDB" id="I4BSV6"/>
<feature type="domain" description="Resuscitation-promoting factor core lysozyme-like" evidence="3">
    <location>
        <begin position="31"/>
        <end position="103"/>
    </location>
</feature>
<evidence type="ECO:0000256" key="2">
    <source>
        <dbReference type="ARBA" id="ARBA00022801"/>
    </source>
</evidence>
<dbReference type="KEGG" id="mcb:Mycch_5731"/>
<protein>
    <submittedName>
        <fullName evidence="4">Transglycosylase-like protein</fullName>
    </submittedName>
</protein>
<dbReference type="Pfam" id="PF06737">
    <property type="entry name" value="Transglycosylas"/>
    <property type="match status" value="1"/>
</dbReference>
<proteinExistence type="inferred from homology"/>
<sequence precursor="true">MQSRRRLPIIGGVGATLVVAALTWGTSPARANAIDWDAVAQCESGGDWTISTGNGYSGGLQFSPATWAEHGGRGDPARASRSEQIRIAERVLRTQGLGAWPVCGPRGADHTGAPRAPRLVGCEVLPANAFGLWDLRRLCQTLTTTIAPGGG</sequence>
<gene>
    <name evidence="4" type="ordered locus">Mycch_5731</name>
</gene>
<evidence type="ECO:0000313" key="5">
    <source>
        <dbReference type="Proteomes" id="UP000006057"/>
    </source>
</evidence>
<dbReference type="Proteomes" id="UP000006057">
    <property type="component" value="Plasmid pMYCCH.01"/>
</dbReference>
<keyword evidence="2" id="KW-0378">Hydrolase</keyword>
<dbReference type="PATRIC" id="fig|710421.3.peg.5712"/>
<keyword evidence="4" id="KW-0614">Plasmid</keyword>
<name>I4BSV6_MYCCN</name>
<geneLocation type="plasmid" evidence="4 5">
    <name>pMYCCH.01</name>
</geneLocation>
<dbReference type="Gene3D" id="1.10.530.10">
    <property type="match status" value="1"/>
</dbReference>
<dbReference type="EMBL" id="CP003054">
    <property type="protein sequence ID" value="AFM20363.1"/>
    <property type="molecule type" value="Genomic_DNA"/>
</dbReference>
<comment type="similarity">
    <text evidence="1">Belongs to the transglycosylase family. Rpf subfamily.</text>
</comment>
<evidence type="ECO:0000313" key="4">
    <source>
        <dbReference type="EMBL" id="AFM20363.1"/>
    </source>
</evidence>
<evidence type="ECO:0000259" key="3">
    <source>
        <dbReference type="Pfam" id="PF06737"/>
    </source>
</evidence>
<dbReference type="InterPro" id="IPR023346">
    <property type="entry name" value="Lysozyme-like_dom_sf"/>
</dbReference>
<organism evidence="4 5">
    <name type="scientific">Mycolicibacterium chubuense (strain NBB4)</name>
    <name type="common">Mycobacterium chubuense</name>
    <dbReference type="NCBI Taxonomy" id="710421"/>
    <lineage>
        <taxon>Bacteria</taxon>
        <taxon>Bacillati</taxon>
        <taxon>Actinomycetota</taxon>
        <taxon>Actinomycetes</taxon>
        <taxon>Mycobacteriales</taxon>
        <taxon>Mycobacteriaceae</taxon>
        <taxon>Mycolicibacterium</taxon>
    </lineage>
</organism>
<dbReference type="OrthoDB" id="1404170at2"/>
<keyword evidence="5" id="KW-1185">Reference proteome</keyword>
<dbReference type="SUPFAM" id="SSF53955">
    <property type="entry name" value="Lysozyme-like"/>
    <property type="match status" value="1"/>
</dbReference>
<dbReference type="InterPro" id="IPR010618">
    <property type="entry name" value="RPF"/>
</dbReference>